<dbReference type="Proteomes" id="UP000712673">
    <property type="component" value="Unassembled WGS sequence"/>
</dbReference>
<evidence type="ECO:0000256" key="1">
    <source>
        <dbReference type="SAM" id="SignalP"/>
    </source>
</evidence>
<gene>
    <name evidence="2" type="ORF">FJZ47_08060</name>
</gene>
<comment type="caution">
    <text evidence="2">The sequence shown here is derived from an EMBL/GenBank/DDBJ whole genome shotgun (WGS) entry which is preliminary data.</text>
</comment>
<proteinExistence type="predicted"/>
<dbReference type="EMBL" id="VGLS01000191">
    <property type="protein sequence ID" value="MBM3223736.1"/>
    <property type="molecule type" value="Genomic_DNA"/>
</dbReference>
<sequence>MSRLWQASLVGVLMCAVVSVAGAQQTPQPVVRTGNFFEVGNDLFMHIIATADIRYKTAHNLDFESDVRDRATSRNPSSTAQHETEGDLSYAELRFGVDARYQKNLTFQLMFENQSVFDGNLIDDRSNTSNPGGTDVFGRGTSTENPGFRVERYWIRYKFPGTPLLLHVGADFHTWSQAGILANDNPRIGLEAEFGDLQLWASAVIEREAQRLGLQNDNDSIYYVFGGGYNLKPHRFQLDVVYFRDRFGGADTQTVGFRSGLGWTGQRVDSVWIAPSWTGTLGPVRALLQGNLLVGTARGATAGLPGGVPARRDYDIFAGGVVAYAEANLGIVRPFVGFMYGSGDGDARDDKLHGFAVQPVSDSTAFAVGLMGHLDRSSALGGARDYSCPGRFQGLRGTAPANNPYAIGTAVTAASTGGGFAECSHTVANLWNERLGQQSHVGIVVTYSNPGTLTFPVGLRVFPVKGHEITGWYVYRAMVDTGLLETAFAPELAGRSLSKTQVHEVGGFWMWTLNPHFDIRLAGTIGIAGEGTKDLARLADCNPRVAGVQSCDGDDVALRGEARFRARF</sequence>
<name>A0A937W202_UNCTE</name>
<feature type="signal peptide" evidence="1">
    <location>
        <begin position="1"/>
        <end position="23"/>
    </location>
</feature>
<feature type="chain" id="PRO_5038025669" evidence="1">
    <location>
        <begin position="24"/>
        <end position="568"/>
    </location>
</feature>
<evidence type="ECO:0000313" key="2">
    <source>
        <dbReference type="EMBL" id="MBM3223736.1"/>
    </source>
</evidence>
<dbReference type="AlphaFoldDB" id="A0A937W202"/>
<keyword evidence="1" id="KW-0732">Signal</keyword>
<accession>A0A937W202</accession>
<evidence type="ECO:0000313" key="3">
    <source>
        <dbReference type="Proteomes" id="UP000712673"/>
    </source>
</evidence>
<organism evidence="2 3">
    <name type="scientific">Tectimicrobiota bacterium</name>
    <dbReference type="NCBI Taxonomy" id="2528274"/>
    <lineage>
        <taxon>Bacteria</taxon>
        <taxon>Pseudomonadati</taxon>
        <taxon>Nitrospinota/Tectimicrobiota group</taxon>
        <taxon>Candidatus Tectimicrobiota</taxon>
    </lineage>
</organism>
<reference evidence="2" key="1">
    <citation type="submission" date="2019-03" db="EMBL/GenBank/DDBJ databases">
        <title>Lake Tanganyika Metagenome-Assembled Genomes (MAGs).</title>
        <authorList>
            <person name="Tran P."/>
        </authorList>
    </citation>
    <scope>NUCLEOTIDE SEQUENCE</scope>
    <source>
        <strain evidence="2">K_DeepCast_65m_m2_066</strain>
    </source>
</reference>
<protein>
    <submittedName>
        <fullName evidence="2">Uncharacterized protein</fullName>
    </submittedName>
</protein>